<protein>
    <submittedName>
        <fullName evidence="4">DUF4124 domain-containing protein</fullName>
    </submittedName>
    <submittedName>
        <fullName evidence="5">Nitrogen regulation protein NR</fullName>
    </submittedName>
</protein>
<feature type="domain" description="DUF4124" evidence="3">
    <location>
        <begin position="10"/>
        <end position="81"/>
    </location>
</feature>
<feature type="signal peptide" evidence="2">
    <location>
        <begin position="1"/>
        <end position="18"/>
    </location>
</feature>
<evidence type="ECO:0000256" key="1">
    <source>
        <dbReference type="SAM" id="MobiDB-lite"/>
    </source>
</evidence>
<feature type="region of interest" description="Disordered" evidence="1">
    <location>
        <begin position="54"/>
        <end position="93"/>
    </location>
</feature>
<dbReference type="EMBL" id="MCSW01000025">
    <property type="protein sequence ID" value="PMF33391.1"/>
    <property type="molecule type" value="Genomic_DNA"/>
</dbReference>
<reference evidence="4 7" key="4">
    <citation type="submission" date="2024-06" db="EMBL/GenBank/DDBJ databases">
        <authorList>
            <person name="Steensen K."/>
            <person name="Seneca J."/>
            <person name="Bartlau N."/>
            <person name="Yu A.X."/>
            <person name="Polz M.F."/>
        </authorList>
    </citation>
    <scope>NUCLEOTIDE SEQUENCE [LARGE SCALE GENOMIC DNA]</scope>
    <source>
        <strain evidence="4 7">1F145</strain>
    </source>
</reference>
<dbReference type="Proteomes" id="UP001569200">
    <property type="component" value="Unassembled WGS sequence"/>
</dbReference>
<feature type="chain" id="PRO_5014840750" evidence="2">
    <location>
        <begin position="19"/>
        <end position="191"/>
    </location>
</feature>
<evidence type="ECO:0000259" key="3">
    <source>
        <dbReference type="Pfam" id="PF13511"/>
    </source>
</evidence>
<comment type="caution">
    <text evidence="5">The sequence shown here is derived from an EMBL/GenBank/DDBJ whole genome shotgun (WGS) entry which is preliminary data.</text>
</comment>
<reference evidence="5" key="3">
    <citation type="journal article" date="2018" name="Nature">
        <title>A major lineage of non-tailed dsDNA viruses as unrecognized killers of marine bacteria.</title>
        <authorList>
            <person name="Kauffman K.M."/>
            <person name="Hussain F.A."/>
            <person name="Yang J."/>
            <person name="Arevalo P."/>
            <person name="Brown J.M."/>
            <person name="Chang W.K."/>
            <person name="VanInsberghe D."/>
            <person name="Elsherbini J."/>
            <person name="Sharma R.S."/>
            <person name="Cutler M.B."/>
            <person name="Kelly L."/>
            <person name="Polz M.F."/>
        </authorList>
    </citation>
    <scope>NUCLEOTIDE SEQUENCE</scope>
    <source>
        <strain evidence="5">10N.286.54.F3</strain>
    </source>
</reference>
<gene>
    <name evidence="4" type="ORF">ACED33_08875</name>
    <name evidence="5" type="ORF">BCV19_02795</name>
</gene>
<reference evidence="6" key="1">
    <citation type="submission" date="2016-07" db="EMBL/GenBank/DDBJ databases">
        <title>Nontailed viruses are major unrecognized killers of bacteria in the ocean.</title>
        <authorList>
            <person name="Kauffman K."/>
            <person name="Hussain F."/>
            <person name="Yang J."/>
            <person name="Arevalo P."/>
            <person name="Brown J."/>
            <person name="Cutler M."/>
            <person name="Kelly L."/>
            <person name="Polz M.F."/>
        </authorList>
    </citation>
    <scope>NUCLEOTIDE SEQUENCE [LARGE SCALE GENOMIC DNA]</scope>
    <source>
        <strain evidence="6">10N.286.54.F3</strain>
    </source>
</reference>
<evidence type="ECO:0000313" key="5">
    <source>
        <dbReference type="EMBL" id="PMF33391.1"/>
    </source>
</evidence>
<dbReference type="Pfam" id="PF13511">
    <property type="entry name" value="DUF4124"/>
    <property type="match status" value="1"/>
</dbReference>
<evidence type="ECO:0000313" key="4">
    <source>
        <dbReference type="EMBL" id="MEZ8180787.1"/>
    </source>
</evidence>
<name>A0A2N7CKA4_VIBSP</name>
<organism evidence="5 6">
    <name type="scientific">Vibrio splendidus</name>
    <dbReference type="NCBI Taxonomy" id="29497"/>
    <lineage>
        <taxon>Bacteria</taxon>
        <taxon>Pseudomonadati</taxon>
        <taxon>Pseudomonadota</taxon>
        <taxon>Gammaproteobacteria</taxon>
        <taxon>Vibrionales</taxon>
        <taxon>Vibrionaceae</taxon>
        <taxon>Vibrio</taxon>
    </lineage>
</organism>
<dbReference type="AlphaFoldDB" id="A0A2N7CKA4"/>
<dbReference type="EMBL" id="JBGOOW010000006">
    <property type="protein sequence ID" value="MEZ8180787.1"/>
    <property type="molecule type" value="Genomic_DNA"/>
</dbReference>
<evidence type="ECO:0000256" key="2">
    <source>
        <dbReference type="SAM" id="SignalP"/>
    </source>
</evidence>
<sequence length="191" mass="20617">MKNILFLIGLTVALSCSAQTVYTWVDEDGVLHFSDTPNDQDAKSLHLPDVQASAPAPKFEASTPVDAAASSTTKTATPAQAQAQGKTESTKREAPAQLALTMLTPVHDQTIRSNRGLIPVQIELSRKLGIGEQLQLMLDGRRYGAPQTQPNWELKGIDRGTHTIAIQAHRSGKLIASTSPVTVYLHRATLK</sequence>
<dbReference type="PROSITE" id="PS51257">
    <property type="entry name" value="PROKAR_LIPOPROTEIN"/>
    <property type="match status" value="1"/>
</dbReference>
<dbReference type="Proteomes" id="UP000235405">
    <property type="component" value="Unassembled WGS sequence"/>
</dbReference>
<keyword evidence="7" id="KW-1185">Reference proteome</keyword>
<accession>A0A2N7CKA4</accession>
<evidence type="ECO:0000313" key="6">
    <source>
        <dbReference type="Proteomes" id="UP000235405"/>
    </source>
</evidence>
<feature type="compositionally biased region" description="Low complexity" evidence="1">
    <location>
        <begin position="67"/>
        <end position="87"/>
    </location>
</feature>
<reference evidence="5" key="2">
    <citation type="submission" date="2016-07" db="EMBL/GenBank/DDBJ databases">
        <authorList>
            <person name="Wan K."/>
            <person name="Booth B."/>
            <person name="Spirohn K."/>
            <person name="Hao T."/>
            <person name="Hu Y."/>
            <person name="Calderwood M."/>
            <person name="Hill D."/>
            <person name="Mohr S."/>
            <person name="Vidal M."/>
            <person name="Celniker S."/>
            <person name="Perrimon N."/>
        </authorList>
    </citation>
    <scope>NUCLEOTIDE SEQUENCE</scope>
    <source>
        <strain evidence="5">10N.286.54.F3</strain>
    </source>
</reference>
<evidence type="ECO:0000313" key="7">
    <source>
        <dbReference type="Proteomes" id="UP001569200"/>
    </source>
</evidence>
<keyword evidence="2" id="KW-0732">Signal</keyword>
<dbReference type="RefSeq" id="WP_102481679.1">
    <property type="nucleotide sequence ID" value="NZ_CAWOAA010000194.1"/>
</dbReference>
<proteinExistence type="predicted"/>
<dbReference type="InterPro" id="IPR025392">
    <property type="entry name" value="DUF4124"/>
</dbReference>